<accession>A0A943USE1</accession>
<dbReference type="PANTHER" id="PTHR21085:SF0">
    <property type="entry name" value="CHORISMATE SYNTHASE"/>
    <property type="match status" value="1"/>
</dbReference>
<dbReference type="Gene3D" id="3.60.150.10">
    <property type="entry name" value="Chorismate synthase AroC"/>
    <property type="match status" value="1"/>
</dbReference>
<evidence type="ECO:0000256" key="8">
    <source>
        <dbReference type="ARBA" id="ARBA00022857"/>
    </source>
</evidence>
<reference evidence="11" key="1">
    <citation type="submission" date="2021-02" db="EMBL/GenBank/DDBJ databases">
        <title>Infant gut strain persistence is associated with maternal origin, phylogeny, and functional potential including surface adhesion and iron acquisition.</title>
        <authorList>
            <person name="Lou Y.C."/>
        </authorList>
    </citation>
    <scope>NUCLEOTIDE SEQUENCE</scope>
    <source>
        <strain evidence="11">L2_039_000G1_dasL2_039_000G1_concoct_11</strain>
    </source>
</reference>
<protein>
    <recommendedName>
        <fullName evidence="3">chorismate synthase</fullName>
        <ecNumber evidence="3">4.2.3.5</ecNumber>
    </recommendedName>
</protein>
<evidence type="ECO:0000256" key="1">
    <source>
        <dbReference type="ARBA" id="ARBA00005044"/>
    </source>
</evidence>
<keyword evidence="6" id="KW-0288">FMN</keyword>
<keyword evidence="8" id="KW-0521">NADP</keyword>
<keyword evidence="7" id="KW-0274">FAD</keyword>
<dbReference type="EC" id="4.2.3.5" evidence="3"/>
<dbReference type="GO" id="GO:0004107">
    <property type="term" value="F:chorismate synthase activity"/>
    <property type="evidence" value="ECO:0007669"/>
    <property type="project" value="UniProtKB-EC"/>
</dbReference>
<dbReference type="GO" id="GO:0009073">
    <property type="term" value="P:aromatic amino acid family biosynthetic process"/>
    <property type="evidence" value="ECO:0007669"/>
    <property type="project" value="UniProtKB-KW"/>
</dbReference>
<dbReference type="GO" id="GO:0008652">
    <property type="term" value="P:amino acid biosynthetic process"/>
    <property type="evidence" value="ECO:0007669"/>
    <property type="project" value="UniProtKB-KW"/>
</dbReference>
<evidence type="ECO:0000256" key="5">
    <source>
        <dbReference type="ARBA" id="ARBA00022630"/>
    </source>
</evidence>
<dbReference type="GO" id="GO:0005829">
    <property type="term" value="C:cytosol"/>
    <property type="evidence" value="ECO:0007669"/>
    <property type="project" value="TreeGrafter"/>
</dbReference>
<dbReference type="Pfam" id="PF01264">
    <property type="entry name" value="Chorismate_synt"/>
    <property type="match status" value="1"/>
</dbReference>
<evidence type="ECO:0000256" key="9">
    <source>
        <dbReference type="ARBA" id="ARBA00023141"/>
    </source>
</evidence>
<evidence type="ECO:0000256" key="2">
    <source>
        <dbReference type="ARBA" id="ARBA00008014"/>
    </source>
</evidence>
<proteinExistence type="inferred from homology"/>
<name>A0A943USE1_9ACTN</name>
<evidence type="ECO:0000256" key="4">
    <source>
        <dbReference type="ARBA" id="ARBA00022605"/>
    </source>
</evidence>
<sequence>MMRYEIVGEPQSSVLAAVIQDVPSGLPVRQDAIDVDVARWANASDCAEETPGIALRSGIAGGLTTGAPILMTLDNGAYAQACARRVLKRSIACPGSVEAVGMQKYALDDSDILEYRAAARLDAMRVAAAGVAREFLADFGVDIISCVTRIGRAAVLSSPFEASKPPSQLDIETSSCRCPAFQATRSMEIEMARARVKGDTLGGEFELGVYGLVSGLGSLCREGDALSARMAQATFSIEGISGVEFGRAGRHELSGFDAHDALRLDANGELSRETNKAGGLEGGVSTGMPLVMRAHVVAPERLGRDVASIDMETFEEGSYRAPSFSCCDVPAKAIVAESEAAFVLARAYRAKFGGDSMGDIRASVAAYRARLERAVR</sequence>
<dbReference type="GO" id="GO:0009423">
    <property type="term" value="P:chorismate biosynthetic process"/>
    <property type="evidence" value="ECO:0007669"/>
    <property type="project" value="TreeGrafter"/>
</dbReference>
<evidence type="ECO:0000256" key="6">
    <source>
        <dbReference type="ARBA" id="ARBA00022643"/>
    </source>
</evidence>
<keyword evidence="5" id="KW-0285">Flavoprotein</keyword>
<dbReference type="PANTHER" id="PTHR21085">
    <property type="entry name" value="CHORISMATE SYNTHASE"/>
    <property type="match status" value="1"/>
</dbReference>
<dbReference type="AlphaFoldDB" id="A0A943USE1"/>
<keyword evidence="9" id="KW-0057">Aromatic amino acid biosynthesis</keyword>
<dbReference type="Proteomes" id="UP000727506">
    <property type="component" value="Unassembled WGS sequence"/>
</dbReference>
<dbReference type="InterPro" id="IPR035904">
    <property type="entry name" value="Chorismate_synth_AroC_sf"/>
</dbReference>
<comment type="similarity">
    <text evidence="2">Belongs to the chorismate synthase family.</text>
</comment>
<evidence type="ECO:0000313" key="11">
    <source>
        <dbReference type="EMBL" id="MBS6940379.1"/>
    </source>
</evidence>
<comment type="caution">
    <text evidence="11">The sequence shown here is derived from an EMBL/GenBank/DDBJ whole genome shotgun (WGS) entry which is preliminary data.</text>
</comment>
<evidence type="ECO:0000313" key="12">
    <source>
        <dbReference type="Proteomes" id="UP000727506"/>
    </source>
</evidence>
<dbReference type="SUPFAM" id="SSF103263">
    <property type="entry name" value="Chorismate synthase, AroC"/>
    <property type="match status" value="1"/>
</dbReference>
<dbReference type="EMBL" id="JAGZSV010000027">
    <property type="protein sequence ID" value="MBS6940379.1"/>
    <property type="molecule type" value="Genomic_DNA"/>
</dbReference>
<dbReference type="GO" id="GO:0010181">
    <property type="term" value="F:FMN binding"/>
    <property type="evidence" value="ECO:0007669"/>
    <property type="project" value="TreeGrafter"/>
</dbReference>
<keyword evidence="4" id="KW-0028">Amino-acid biosynthesis</keyword>
<evidence type="ECO:0000256" key="3">
    <source>
        <dbReference type="ARBA" id="ARBA00013036"/>
    </source>
</evidence>
<evidence type="ECO:0000256" key="7">
    <source>
        <dbReference type="ARBA" id="ARBA00022827"/>
    </source>
</evidence>
<keyword evidence="10 11" id="KW-0456">Lyase</keyword>
<comment type="pathway">
    <text evidence="1">Metabolic intermediate biosynthesis; chorismate biosynthesis; chorismate from D-erythrose 4-phosphate and phosphoenolpyruvate: step 7/7.</text>
</comment>
<evidence type="ECO:0000256" key="10">
    <source>
        <dbReference type="ARBA" id="ARBA00023239"/>
    </source>
</evidence>
<dbReference type="InterPro" id="IPR000453">
    <property type="entry name" value="Chorismate_synth"/>
</dbReference>
<organism evidence="11 12">
    <name type="scientific">Slackia piriformis</name>
    <dbReference type="NCBI Taxonomy" id="626934"/>
    <lineage>
        <taxon>Bacteria</taxon>
        <taxon>Bacillati</taxon>
        <taxon>Actinomycetota</taxon>
        <taxon>Coriobacteriia</taxon>
        <taxon>Eggerthellales</taxon>
        <taxon>Eggerthellaceae</taxon>
        <taxon>Slackia</taxon>
    </lineage>
</organism>
<gene>
    <name evidence="11" type="ORF">KH142_02650</name>
</gene>